<evidence type="ECO:0000313" key="2">
    <source>
        <dbReference type="Proteomes" id="UP001230156"/>
    </source>
</evidence>
<dbReference type="SUPFAM" id="SSF159709">
    <property type="entry name" value="PhnH-like"/>
    <property type="match status" value="1"/>
</dbReference>
<gene>
    <name evidence="1" type="primary">phnH</name>
    <name evidence="1" type="ORF">Q8A70_25710</name>
</gene>
<organism evidence="1 2">
    <name type="scientific">Dongia sedimenti</name>
    <dbReference type="NCBI Taxonomy" id="3064282"/>
    <lineage>
        <taxon>Bacteria</taxon>
        <taxon>Pseudomonadati</taxon>
        <taxon>Pseudomonadota</taxon>
        <taxon>Alphaproteobacteria</taxon>
        <taxon>Rhodospirillales</taxon>
        <taxon>Dongiaceae</taxon>
        <taxon>Dongia</taxon>
    </lineage>
</organism>
<reference evidence="2" key="1">
    <citation type="submission" date="2023-08" db="EMBL/GenBank/DDBJ databases">
        <title>Rhodospirillaceae gen. nov., a novel taxon isolated from the Yangtze River Yuezi River estuary sludge.</title>
        <authorList>
            <person name="Ruan L."/>
        </authorList>
    </citation>
    <scope>NUCLEOTIDE SEQUENCE [LARGE SCALE GENOMIC DNA]</scope>
    <source>
        <strain evidence="2">R-7</strain>
    </source>
</reference>
<accession>A0ABU0YTR4</accession>
<keyword evidence="2" id="KW-1185">Reference proteome</keyword>
<dbReference type="PIRSF" id="PIRSF020680">
    <property type="entry name" value="PhnH"/>
    <property type="match status" value="1"/>
</dbReference>
<dbReference type="Pfam" id="PF05845">
    <property type="entry name" value="PhnH"/>
    <property type="match status" value="1"/>
</dbReference>
<keyword evidence="1" id="KW-0456">Lyase</keyword>
<dbReference type="GO" id="GO:0016829">
    <property type="term" value="F:lyase activity"/>
    <property type="evidence" value="ECO:0007669"/>
    <property type="project" value="UniProtKB-KW"/>
</dbReference>
<protein>
    <submittedName>
        <fullName evidence="1">Phosphonate C-P lyase system protein PhnH</fullName>
    </submittedName>
</protein>
<evidence type="ECO:0000313" key="1">
    <source>
        <dbReference type="EMBL" id="MDQ7251109.1"/>
    </source>
</evidence>
<sequence>MNQITLQNLAPGFQDPQLDSQLVFRTALQALARPGQIQTLDRLPEPPAPLGAAAAALALALCDLETPVALSEDLRGATFDYLAFHTGAPLAATVGAASFVLVGNGNHLPDLSAIDFGDAEDPERAATLIIQVEHLEAGPGQRLRGPGISGHIDVRVDGIADAFWDALKLNRKRFPLGFDTFLVTGRSVLGLPRTVILDAEEA</sequence>
<dbReference type="InterPro" id="IPR038058">
    <property type="entry name" value="PhnH-like_sp"/>
</dbReference>
<dbReference type="RefSeq" id="WP_379961155.1">
    <property type="nucleotide sequence ID" value="NZ_JAUYVI010000009.1"/>
</dbReference>
<dbReference type="NCBIfam" id="TIGR03292">
    <property type="entry name" value="PhnH_redo"/>
    <property type="match status" value="1"/>
</dbReference>
<dbReference type="InterPro" id="IPR008772">
    <property type="entry name" value="Phosphonate_metab_PhnH"/>
</dbReference>
<dbReference type="Proteomes" id="UP001230156">
    <property type="component" value="Unassembled WGS sequence"/>
</dbReference>
<proteinExistence type="predicted"/>
<name>A0ABU0YTR4_9PROT</name>
<dbReference type="Gene3D" id="3.40.50.11310">
    <property type="entry name" value="Bacterial phosphonate metabolism protein PhnH"/>
    <property type="match status" value="1"/>
</dbReference>
<comment type="caution">
    <text evidence="1">The sequence shown here is derived from an EMBL/GenBank/DDBJ whole genome shotgun (WGS) entry which is preliminary data.</text>
</comment>
<dbReference type="EMBL" id="JAUYVI010000009">
    <property type="protein sequence ID" value="MDQ7251109.1"/>
    <property type="molecule type" value="Genomic_DNA"/>
</dbReference>